<dbReference type="PANTHER" id="PTHR30055:SF226">
    <property type="entry name" value="HTH-TYPE TRANSCRIPTIONAL REGULATOR PKSA"/>
    <property type="match status" value="1"/>
</dbReference>
<evidence type="ECO:0000313" key="4">
    <source>
        <dbReference type="EMBL" id="TQM63567.1"/>
    </source>
</evidence>
<reference evidence="4 5" key="1">
    <citation type="submission" date="2019-06" db="EMBL/GenBank/DDBJ databases">
        <title>Sequencing the genomes of 1000 actinobacteria strains.</title>
        <authorList>
            <person name="Klenk H.-P."/>
        </authorList>
    </citation>
    <scope>NUCLEOTIDE SEQUENCE [LARGE SCALE GENOMIC DNA]</scope>
    <source>
        <strain evidence="4 5">DSM 18031</strain>
    </source>
</reference>
<dbReference type="PRINTS" id="PR00455">
    <property type="entry name" value="HTHTETR"/>
</dbReference>
<protein>
    <submittedName>
        <fullName evidence="4">TetR family transcriptional regulator</fullName>
    </submittedName>
</protein>
<comment type="caution">
    <text evidence="4">The sequence shown here is derived from an EMBL/GenBank/DDBJ whole genome shotgun (WGS) entry which is preliminary data.</text>
</comment>
<feature type="domain" description="HTH tetR-type" evidence="3">
    <location>
        <begin position="5"/>
        <end position="65"/>
    </location>
</feature>
<dbReference type="RefSeq" id="WP_170206090.1">
    <property type="nucleotide sequence ID" value="NZ_BAAAYS010000028.1"/>
</dbReference>
<evidence type="ECO:0000259" key="3">
    <source>
        <dbReference type="PROSITE" id="PS50977"/>
    </source>
</evidence>
<dbReference type="Gene3D" id="1.10.10.60">
    <property type="entry name" value="Homeodomain-like"/>
    <property type="match status" value="1"/>
</dbReference>
<keyword evidence="1 2" id="KW-0238">DNA-binding</keyword>
<dbReference type="Gene3D" id="1.10.357.10">
    <property type="entry name" value="Tetracycline Repressor, domain 2"/>
    <property type="match status" value="1"/>
</dbReference>
<gene>
    <name evidence="4" type="ORF">FB466_1833</name>
</gene>
<accession>A0A543HYZ5</accession>
<dbReference type="InterPro" id="IPR001647">
    <property type="entry name" value="HTH_TetR"/>
</dbReference>
<keyword evidence="5" id="KW-1185">Reference proteome</keyword>
<dbReference type="PROSITE" id="PS50977">
    <property type="entry name" value="HTH_TETR_2"/>
    <property type="match status" value="1"/>
</dbReference>
<dbReference type="Proteomes" id="UP000318331">
    <property type="component" value="Unassembled WGS sequence"/>
</dbReference>
<dbReference type="InterPro" id="IPR009057">
    <property type="entry name" value="Homeodomain-like_sf"/>
</dbReference>
<dbReference type="AlphaFoldDB" id="A0A543HYZ5"/>
<name>A0A543HYZ5_9MICO</name>
<dbReference type="PANTHER" id="PTHR30055">
    <property type="entry name" value="HTH-TYPE TRANSCRIPTIONAL REGULATOR RUTR"/>
    <property type="match status" value="1"/>
</dbReference>
<organism evidence="4 5">
    <name type="scientific">Klugiella xanthotipulae</name>
    <dbReference type="NCBI Taxonomy" id="244735"/>
    <lineage>
        <taxon>Bacteria</taxon>
        <taxon>Bacillati</taxon>
        <taxon>Actinomycetota</taxon>
        <taxon>Actinomycetes</taxon>
        <taxon>Micrococcales</taxon>
        <taxon>Microbacteriaceae</taxon>
        <taxon>Klugiella</taxon>
    </lineage>
</organism>
<dbReference type="EMBL" id="VFPN01000002">
    <property type="protein sequence ID" value="TQM63567.1"/>
    <property type="molecule type" value="Genomic_DNA"/>
</dbReference>
<dbReference type="SUPFAM" id="SSF46689">
    <property type="entry name" value="Homeodomain-like"/>
    <property type="match status" value="1"/>
</dbReference>
<dbReference type="GO" id="GO:0000976">
    <property type="term" value="F:transcription cis-regulatory region binding"/>
    <property type="evidence" value="ECO:0007669"/>
    <property type="project" value="TreeGrafter"/>
</dbReference>
<dbReference type="GO" id="GO:0003700">
    <property type="term" value="F:DNA-binding transcription factor activity"/>
    <property type="evidence" value="ECO:0007669"/>
    <property type="project" value="TreeGrafter"/>
</dbReference>
<dbReference type="InterPro" id="IPR050109">
    <property type="entry name" value="HTH-type_TetR-like_transc_reg"/>
</dbReference>
<feature type="DNA-binding region" description="H-T-H motif" evidence="2">
    <location>
        <begin position="28"/>
        <end position="47"/>
    </location>
</feature>
<dbReference type="Pfam" id="PF00440">
    <property type="entry name" value="TetR_N"/>
    <property type="match status" value="1"/>
</dbReference>
<evidence type="ECO:0000256" key="1">
    <source>
        <dbReference type="ARBA" id="ARBA00023125"/>
    </source>
</evidence>
<proteinExistence type="predicted"/>
<evidence type="ECO:0000256" key="2">
    <source>
        <dbReference type="PROSITE-ProRule" id="PRU00335"/>
    </source>
</evidence>
<sequence>MPHAAQTLPEVTADAIGMLGERGYDATSVDDLAGALGISRSTFFRRFGSKEDIVFADHTYLLDRLDTQLEVAGSDPLSAVAAGAVAVLTYHVGRREASLLRNSLLHSNPVLRDRELVTSHRYERAFVSYLRAALPLPPEREWAATALAASVVAVHNRVLRAWLRDESLAAADALRTQLRELTEVFRPMLAPTGVGADGRTNAAPSSARALIAVFDRDMHPEDLFQHLRETLE</sequence>
<evidence type="ECO:0000313" key="5">
    <source>
        <dbReference type="Proteomes" id="UP000318331"/>
    </source>
</evidence>